<keyword evidence="3" id="KW-1185">Reference proteome</keyword>
<dbReference type="AlphaFoldDB" id="A0AA43QRW9"/>
<gene>
    <name evidence="2" type="ORF">OHK93_002679</name>
</gene>
<sequence>MSLLRYIYARIDQTTWDLPSYDVFAIAPDLTSSDNEIHALLTLQFLPEVGQMDAAEDRISALGSMLTTVSRHGPRPFEAQMVNFDRAAYNEGTITLVLGSERLRDSPWNFESSFLLVEELLAVDMQQDSRSLPAPDPAVVSSLLSQAITMIGRSAPGDKFTSVTVGPKIPDTLVFQMSAMQSLTGVSLSNFQAANVVKAIQSILGRFGARTIAFDVLASAAPVALVARGSLKFGNSVDQTNSTALLASKPTNDTGSVSQLDTAVNVS</sequence>
<dbReference type="Proteomes" id="UP001161017">
    <property type="component" value="Unassembled WGS sequence"/>
</dbReference>
<feature type="region of interest" description="Disordered" evidence="1">
    <location>
        <begin position="247"/>
        <end position="267"/>
    </location>
</feature>
<evidence type="ECO:0000313" key="3">
    <source>
        <dbReference type="Proteomes" id="UP001161017"/>
    </source>
</evidence>
<protein>
    <submittedName>
        <fullName evidence="2">Uncharacterized protein</fullName>
    </submittedName>
</protein>
<name>A0AA43QRW9_9LECA</name>
<evidence type="ECO:0000256" key="1">
    <source>
        <dbReference type="SAM" id="MobiDB-lite"/>
    </source>
</evidence>
<evidence type="ECO:0000313" key="2">
    <source>
        <dbReference type="EMBL" id="MDI1491470.1"/>
    </source>
</evidence>
<proteinExistence type="predicted"/>
<organism evidence="2 3">
    <name type="scientific">Ramalina farinacea</name>
    <dbReference type="NCBI Taxonomy" id="258253"/>
    <lineage>
        <taxon>Eukaryota</taxon>
        <taxon>Fungi</taxon>
        <taxon>Dikarya</taxon>
        <taxon>Ascomycota</taxon>
        <taxon>Pezizomycotina</taxon>
        <taxon>Lecanoromycetes</taxon>
        <taxon>OSLEUM clade</taxon>
        <taxon>Lecanoromycetidae</taxon>
        <taxon>Lecanorales</taxon>
        <taxon>Lecanorineae</taxon>
        <taxon>Ramalinaceae</taxon>
        <taxon>Ramalina</taxon>
    </lineage>
</organism>
<comment type="caution">
    <text evidence="2">The sequence shown here is derived from an EMBL/GenBank/DDBJ whole genome shotgun (WGS) entry which is preliminary data.</text>
</comment>
<reference evidence="2" key="1">
    <citation type="journal article" date="2023" name="Genome Biol. Evol.">
        <title>First Whole Genome Sequence and Flow Cytometry Genome Size Data for the Lichen-Forming Fungus Ramalina farinacea (Ascomycota).</title>
        <authorList>
            <person name="Llewellyn T."/>
            <person name="Mian S."/>
            <person name="Hill R."/>
            <person name="Leitch I.J."/>
            <person name="Gaya E."/>
        </authorList>
    </citation>
    <scope>NUCLEOTIDE SEQUENCE</scope>
    <source>
        <strain evidence="2">LIQ254RAFAR</strain>
    </source>
</reference>
<accession>A0AA43QRW9</accession>
<dbReference type="EMBL" id="JAPUFD010000014">
    <property type="protein sequence ID" value="MDI1491470.1"/>
    <property type="molecule type" value="Genomic_DNA"/>
</dbReference>